<dbReference type="Proteomes" id="UP000464178">
    <property type="component" value="Chromosome"/>
</dbReference>
<name>A0A6P2D9T3_9BACT</name>
<feature type="coiled-coil region" evidence="1">
    <location>
        <begin position="691"/>
        <end position="718"/>
    </location>
</feature>
<dbReference type="InterPro" id="IPR037291">
    <property type="entry name" value="DUF4139"/>
</dbReference>
<evidence type="ECO:0000256" key="1">
    <source>
        <dbReference type="SAM" id="Coils"/>
    </source>
</evidence>
<dbReference type="KEGG" id="gms:SOIL9_03850"/>
<proteinExistence type="predicted"/>
<dbReference type="EMBL" id="LR593886">
    <property type="protein sequence ID" value="VTR98106.1"/>
    <property type="molecule type" value="Genomic_DNA"/>
</dbReference>
<protein>
    <recommendedName>
        <fullName evidence="2">DUF4139 domain-containing protein</fullName>
    </recommendedName>
</protein>
<dbReference type="AlphaFoldDB" id="A0A6P2D9T3"/>
<organism evidence="3 4">
    <name type="scientific">Gemmata massiliana</name>
    <dbReference type="NCBI Taxonomy" id="1210884"/>
    <lineage>
        <taxon>Bacteria</taxon>
        <taxon>Pseudomonadati</taxon>
        <taxon>Planctomycetota</taxon>
        <taxon>Planctomycetia</taxon>
        <taxon>Gemmatales</taxon>
        <taxon>Gemmataceae</taxon>
        <taxon>Gemmata</taxon>
    </lineage>
</organism>
<reference evidence="3 4" key="1">
    <citation type="submission" date="2019-05" db="EMBL/GenBank/DDBJ databases">
        <authorList>
            <consortium name="Science for Life Laboratories"/>
        </authorList>
    </citation>
    <scope>NUCLEOTIDE SEQUENCE [LARGE SCALE GENOMIC DNA]</scope>
    <source>
        <strain evidence="3">Soil9</strain>
    </source>
</reference>
<evidence type="ECO:0000313" key="3">
    <source>
        <dbReference type="EMBL" id="VTR98106.1"/>
    </source>
</evidence>
<feature type="domain" description="DUF4139" evidence="2">
    <location>
        <begin position="235"/>
        <end position="607"/>
    </location>
</feature>
<dbReference type="Pfam" id="PF13598">
    <property type="entry name" value="DUF4139"/>
    <property type="match status" value="1"/>
</dbReference>
<dbReference type="RefSeq" id="WP_162671494.1">
    <property type="nucleotide sequence ID" value="NZ_LR593886.1"/>
</dbReference>
<evidence type="ECO:0000313" key="4">
    <source>
        <dbReference type="Proteomes" id="UP000464178"/>
    </source>
</evidence>
<sequence>MFSAKWLLLGVPVAGAVGLGVGVDQWLSAAGEAKQDLKPSTVLPITRVILFNSGVGYFSRSGEVEGDARVDLTFPESDVNDLLKSMVLEDFGNGRVSAVSYDSREPIARTLSSFAINLNGNPTFAGIIAQLRGERIEVAISATAANQPGKLTGTIVGIEKQKIPAGTQITDAEVLNMWCAEGMRAVKMSDIQSLRFSNPLIESEFRRALEVLALSHDSQKKAVQLHFAGEGKRKVQVGYVIDAPIWKTSYRLLLKDQEKPYLQGWAMVENPTDEDWSTVKMALVSGRPISFKMDLYNPLYINRPTVEPELFASLRPVTYRGNFKSSADGIAFDRPLGEAREAKPDAKPGAKGGFGRGGAAPAGASPALGYADDNMDALKKATVANNPEARYGKDTAAELARRMSTGSVGNAATAGALGDFFQYTIDHPVTLVRQKSALLPIVGKDIEGTRVSIYNAGVQAKHPLLGLRLKNTSGAHLNQGPITVFEGSTYAGDTRVLDVQPNEERLLSYAIDLGTEVDPKAGAGKQKITSIKAVKGIVTTTTKVTEETTYKAVNRSQTDRTLLIEHPNRTSQQFKLVDTDKPAEDTPEVLRFQIALKAGDTKSFTVKEERDDVSTIALTNGAEDQIRYFVSLNEISAGLKNKLNEALKLKGAWDNTARELNHVNGDLQRFTVDQDRIRKNLRETPKESEVYATYLKKLSDQEKEIDALTAKQKGLTADEFNARKKYEDFLANISD</sequence>
<keyword evidence="1" id="KW-0175">Coiled coil</keyword>
<evidence type="ECO:0000259" key="2">
    <source>
        <dbReference type="Pfam" id="PF13598"/>
    </source>
</evidence>
<gene>
    <name evidence="3" type="ORF">SOIL9_03850</name>
</gene>
<accession>A0A6P2D9T3</accession>
<keyword evidence="4" id="KW-1185">Reference proteome</keyword>